<dbReference type="SMART" id="SM00072">
    <property type="entry name" value="GuKc"/>
    <property type="match status" value="1"/>
</dbReference>
<evidence type="ECO:0000256" key="4">
    <source>
        <dbReference type="ARBA" id="ARBA00022679"/>
    </source>
</evidence>
<dbReference type="HAMAP" id="MF_00328">
    <property type="entry name" value="Guanylate_kinase"/>
    <property type="match status" value="1"/>
</dbReference>
<dbReference type="EMBL" id="JBHRSW010000047">
    <property type="protein sequence ID" value="MFC3123183.1"/>
    <property type="molecule type" value="Genomic_DNA"/>
</dbReference>
<comment type="similarity">
    <text evidence="1 9">Belongs to the guanylate kinase family.</text>
</comment>
<dbReference type="CDD" id="cd00071">
    <property type="entry name" value="GMPK"/>
    <property type="match status" value="1"/>
</dbReference>
<dbReference type="PROSITE" id="PS50052">
    <property type="entry name" value="GUANYLATE_KINASE_2"/>
    <property type="match status" value="1"/>
</dbReference>
<keyword evidence="9" id="KW-0963">Cytoplasm</keyword>
<evidence type="ECO:0000256" key="6">
    <source>
        <dbReference type="ARBA" id="ARBA00022777"/>
    </source>
</evidence>
<dbReference type="InterPro" id="IPR008145">
    <property type="entry name" value="GK/Ca_channel_bsu"/>
</dbReference>
<accession>A0ABV7FS65</accession>
<name>A0ABV7FS65_9ALTE</name>
<comment type="function">
    <text evidence="9">Essential for recycling GMP and indirectly, cGMP.</text>
</comment>
<keyword evidence="6 9" id="KW-0418">Kinase</keyword>
<comment type="subcellular location">
    <subcellularLocation>
        <location evidence="9">Cytoplasm</location>
    </subcellularLocation>
</comment>
<dbReference type="EC" id="2.7.4.8" evidence="2 9"/>
<dbReference type="NCBIfam" id="TIGR03263">
    <property type="entry name" value="guanyl_kin"/>
    <property type="match status" value="1"/>
</dbReference>
<keyword evidence="4 9" id="KW-0808">Transferase</keyword>
<keyword evidence="12" id="KW-1185">Reference proteome</keyword>
<evidence type="ECO:0000256" key="8">
    <source>
        <dbReference type="ARBA" id="ARBA00030128"/>
    </source>
</evidence>
<proteinExistence type="inferred from homology"/>
<keyword evidence="5 9" id="KW-0547">Nucleotide-binding</keyword>
<reference evidence="12" key="1">
    <citation type="journal article" date="2019" name="Int. J. Syst. Evol. Microbiol.">
        <title>The Global Catalogue of Microorganisms (GCM) 10K type strain sequencing project: providing services to taxonomists for standard genome sequencing and annotation.</title>
        <authorList>
            <consortium name="The Broad Institute Genomics Platform"/>
            <consortium name="The Broad Institute Genome Sequencing Center for Infectious Disease"/>
            <person name="Wu L."/>
            <person name="Ma J."/>
        </authorList>
    </citation>
    <scope>NUCLEOTIDE SEQUENCE [LARGE SCALE GENOMIC DNA]</scope>
    <source>
        <strain evidence="12">KCTC 52473</strain>
    </source>
</reference>
<comment type="catalytic activity">
    <reaction evidence="9">
        <text>GMP + ATP = GDP + ADP</text>
        <dbReference type="Rhea" id="RHEA:20780"/>
        <dbReference type="ChEBI" id="CHEBI:30616"/>
        <dbReference type="ChEBI" id="CHEBI:58115"/>
        <dbReference type="ChEBI" id="CHEBI:58189"/>
        <dbReference type="ChEBI" id="CHEBI:456216"/>
        <dbReference type="EC" id="2.7.4.8"/>
    </reaction>
</comment>
<evidence type="ECO:0000256" key="1">
    <source>
        <dbReference type="ARBA" id="ARBA00005790"/>
    </source>
</evidence>
<protein>
    <recommendedName>
        <fullName evidence="3 9">Guanylate kinase</fullName>
        <ecNumber evidence="2 9">2.7.4.8</ecNumber>
    </recommendedName>
    <alternativeName>
        <fullName evidence="8 9">GMP kinase</fullName>
    </alternativeName>
</protein>
<dbReference type="Pfam" id="PF00625">
    <property type="entry name" value="Guanylate_kin"/>
    <property type="match status" value="1"/>
</dbReference>
<evidence type="ECO:0000313" key="12">
    <source>
        <dbReference type="Proteomes" id="UP001595478"/>
    </source>
</evidence>
<evidence type="ECO:0000259" key="10">
    <source>
        <dbReference type="PROSITE" id="PS50052"/>
    </source>
</evidence>
<evidence type="ECO:0000256" key="9">
    <source>
        <dbReference type="HAMAP-Rule" id="MF_00328"/>
    </source>
</evidence>
<dbReference type="PANTHER" id="PTHR23117">
    <property type="entry name" value="GUANYLATE KINASE-RELATED"/>
    <property type="match status" value="1"/>
</dbReference>
<dbReference type="Gene3D" id="3.30.63.10">
    <property type="entry name" value="Guanylate Kinase phosphate binding domain"/>
    <property type="match status" value="1"/>
</dbReference>
<dbReference type="InterPro" id="IPR027417">
    <property type="entry name" value="P-loop_NTPase"/>
</dbReference>
<dbReference type="PANTHER" id="PTHR23117:SF13">
    <property type="entry name" value="GUANYLATE KINASE"/>
    <property type="match status" value="1"/>
</dbReference>
<evidence type="ECO:0000313" key="11">
    <source>
        <dbReference type="EMBL" id="MFC3123183.1"/>
    </source>
</evidence>
<dbReference type="Proteomes" id="UP001595478">
    <property type="component" value="Unassembled WGS sequence"/>
</dbReference>
<dbReference type="InterPro" id="IPR008144">
    <property type="entry name" value="Guanylate_kin-like_dom"/>
</dbReference>
<evidence type="ECO:0000256" key="2">
    <source>
        <dbReference type="ARBA" id="ARBA00012961"/>
    </source>
</evidence>
<dbReference type="RefSeq" id="WP_376921298.1">
    <property type="nucleotide sequence ID" value="NZ_JBHRSW010000047.1"/>
</dbReference>
<comment type="caution">
    <text evidence="11">The sequence shown here is derived from an EMBL/GenBank/DDBJ whole genome shotgun (WGS) entry which is preliminary data.</text>
</comment>
<sequence length="211" mass="23468">MVQPLGNLFIVAAPSGAGKSSLINALLESAPQHNLLNPPELSVSHTTRQAREGEIDGVHYNFVSVDVFKQMIQQDAFYEHAEVFGNFYGTSKAAISDKLDQGVDVFLDIDWQGARQIKTISPEVISIFILPPSIAILEERLIGRGKDSADVIKKRMSQAKDEMSHAAEFDYILINDNFEETLKQLANIVLDKSLRADKQRTRNATLLETLL</sequence>
<dbReference type="Gene3D" id="3.40.50.300">
    <property type="entry name" value="P-loop containing nucleotide triphosphate hydrolases"/>
    <property type="match status" value="1"/>
</dbReference>
<evidence type="ECO:0000256" key="7">
    <source>
        <dbReference type="ARBA" id="ARBA00022840"/>
    </source>
</evidence>
<feature type="domain" description="Guanylate kinase-like" evidence="10">
    <location>
        <begin position="6"/>
        <end position="190"/>
    </location>
</feature>
<dbReference type="InterPro" id="IPR017665">
    <property type="entry name" value="Guanylate_kinase"/>
</dbReference>
<feature type="binding site" evidence="9">
    <location>
        <begin position="13"/>
        <end position="20"/>
    </location>
    <ligand>
        <name>ATP</name>
        <dbReference type="ChEBI" id="CHEBI:30616"/>
    </ligand>
</feature>
<organism evidence="11 12">
    <name type="scientific">Agaribacter flavus</name>
    <dbReference type="NCBI Taxonomy" id="1902781"/>
    <lineage>
        <taxon>Bacteria</taxon>
        <taxon>Pseudomonadati</taxon>
        <taxon>Pseudomonadota</taxon>
        <taxon>Gammaproteobacteria</taxon>
        <taxon>Alteromonadales</taxon>
        <taxon>Alteromonadaceae</taxon>
        <taxon>Agaribacter</taxon>
    </lineage>
</organism>
<keyword evidence="7 9" id="KW-0067">ATP-binding</keyword>
<evidence type="ECO:0000256" key="5">
    <source>
        <dbReference type="ARBA" id="ARBA00022741"/>
    </source>
</evidence>
<gene>
    <name evidence="9 11" type="primary">gmk</name>
    <name evidence="11" type="ORF">ACFOHL_16290</name>
</gene>
<evidence type="ECO:0000256" key="3">
    <source>
        <dbReference type="ARBA" id="ARBA00016296"/>
    </source>
</evidence>
<dbReference type="GO" id="GO:0004385">
    <property type="term" value="F:GMP kinase activity"/>
    <property type="evidence" value="ECO:0007669"/>
    <property type="project" value="UniProtKB-EC"/>
</dbReference>
<dbReference type="SUPFAM" id="SSF52540">
    <property type="entry name" value="P-loop containing nucleoside triphosphate hydrolases"/>
    <property type="match status" value="1"/>
</dbReference>
<dbReference type="InterPro" id="IPR020590">
    <property type="entry name" value="Guanylate_kinase_CS"/>
</dbReference>
<dbReference type="PROSITE" id="PS00856">
    <property type="entry name" value="GUANYLATE_KINASE_1"/>
    <property type="match status" value="1"/>
</dbReference>